<dbReference type="PANTHER" id="PTHR36174">
    <property type="entry name" value="LIPID II:GLYCINE GLYCYLTRANSFERASE"/>
    <property type="match status" value="1"/>
</dbReference>
<name>A0A9D1IPK4_9BACT</name>
<protein>
    <submittedName>
        <fullName evidence="2">GNAT family N-acetyltransferase</fullName>
    </submittedName>
</protein>
<dbReference type="EMBL" id="DVMS01000224">
    <property type="protein sequence ID" value="HIU39584.1"/>
    <property type="molecule type" value="Genomic_DNA"/>
</dbReference>
<dbReference type="Proteomes" id="UP000824076">
    <property type="component" value="Unassembled WGS sequence"/>
</dbReference>
<proteinExistence type="predicted"/>
<reference evidence="2" key="1">
    <citation type="submission" date="2020-10" db="EMBL/GenBank/DDBJ databases">
        <authorList>
            <person name="Gilroy R."/>
        </authorList>
    </citation>
    <scope>NUCLEOTIDE SEQUENCE</scope>
    <source>
        <strain evidence="2">17073</strain>
    </source>
</reference>
<dbReference type="InterPro" id="IPR038740">
    <property type="entry name" value="BioF2-like_GNAT_dom"/>
</dbReference>
<dbReference type="Pfam" id="PF13480">
    <property type="entry name" value="Acetyltransf_6"/>
    <property type="match status" value="1"/>
</dbReference>
<organism evidence="2 3">
    <name type="scientific">Candidatus Limisoma intestinavium</name>
    <dbReference type="NCBI Taxonomy" id="2840856"/>
    <lineage>
        <taxon>Bacteria</taxon>
        <taxon>Pseudomonadati</taxon>
        <taxon>Bacteroidota</taxon>
        <taxon>Bacteroidia</taxon>
        <taxon>Bacteroidales</taxon>
        <taxon>Candidatus Limisoma</taxon>
    </lineage>
</organism>
<sequence>MESPAMISIQRYTPEHKRLWDEFVAKSKNATFLHFRDYMDYHADRFTDHSLMAFDAKGNVLALLPANIDGDTLHSHQGLTYGGWLTPIKHFNAATVLELFDATIQTLKKNGIRMLVYKAIPYIYHRYPADEDLYALFRHGAQQTECDISITCVNGSPLNKYSKGTKLNIAKARQNGIEIAESQDFESFWKILETHLKVRHNATPVHSLQEMRLLHERFPNNIRLFSAFRNGNLVAGCVYYVTDTVAHVQYAGNTPEGMALGAMTLIHDQVMHDTFADKRYYDFGTCNEQHGQYLNDGLVIQKTGLGGRGIAYNIYKLDII</sequence>
<evidence type="ECO:0000313" key="3">
    <source>
        <dbReference type="Proteomes" id="UP000824076"/>
    </source>
</evidence>
<dbReference type="Gene3D" id="3.40.630.30">
    <property type="match status" value="1"/>
</dbReference>
<dbReference type="AlphaFoldDB" id="A0A9D1IPK4"/>
<dbReference type="SUPFAM" id="SSF55729">
    <property type="entry name" value="Acyl-CoA N-acyltransferases (Nat)"/>
    <property type="match status" value="1"/>
</dbReference>
<evidence type="ECO:0000259" key="1">
    <source>
        <dbReference type="Pfam" id="PF13480"/>
    </source>
</evidence>
<reference evidence="2" key="2">
    <citation type="journal article" date="2021" name="PeerJ">
        <title>Extensive microbial diversity within the chicken gut microbiome revealed by metagenomics and culture.</title>
        <authorList>
            <person name="Gilroy R."/>
            <person name="Ravi A."/>
            <person name="Getino M."/>
            <person name="Pursley I."/>
            <person name="Horton D.L."/>
            <person name="Alikhan N.F."/>
            <person name="Baker D."/>
            <person name="Gharbi K."/>
            <person name="Hall N."/>
            <person name="Watson M."/>
            <person name="Adriaenssens E.M."/>
            <person name="Foster-Nyarko E."/>
            <person name="Jarju S."/>
            <person name="Secka A."/>
            <person name="Antonio M."/>
            <person name="Oren A."/>
            <person name="Chaudhuri R.R."/>
            <person name="La Ragione R."/>
            <person name="Hildebrand F."/>
            <person name="Pallen M.J."/>
        </authorList>
    </citation>
    <scope>NUCLEOTIDE SEQUENCE</scope>
    <source>
        <strain evidence="2">17073</strain>
    </source>
</reference>
<dbReference type="InterPro" id="IPR016181">
    <property type="entry name" value="Acyl_CoA_acyltransferase"/>
</dbReference>
<dbReference type="PANTHER" id="PTHR36174:SF1">
    <property type="entry name" value="LIPID II:GLYCINE GLYCYLTRANSFERASE"/>
    <property type="match status" value="1"/>
</dbReference>
<accession>A0A9D1IPK4</accession>
<feature type="domain" description="BioF2-like acetyltransferase" evidence="1">
    <location>
        <begin position="169"/>
        <end position="289"/>
    </location>
</feature>
<comment type="caution">
    <text evidence="2">The sequence shown here is derived from an EMBL/GenBank/DDBJ whole genome shotgun (WGS) entry which is preliminary data.</text>
</comment>
<dbReference type="InterPro" id="IPR050644">
    <property type="entry name" value="PG_Glycine_Bridge_Synth"/>
</dbReference>
<evidence type="ECO:0000313" key="2">
    <source>
        <dbReference type="EMBL" id="HIU39584.1"/>
    </source>
</evidence>
<gene>
    <name evidence="2" type="ORF">IAD18_07970</name>
</gene>